<dbReference type="SUPFAM" id="SSF56112">
    <property type="entry name" value="Protein kinase-like (PK-like)"/>
    <property type="match status" value="1"/>
</dbReference>
<dbReference type="PROSITE" id="PS50011">
    <property type="entry name" value="PROTEIN_KINASE_DOM"/>
    <property type="match status" value="1"/>
</dbReference>
<dbReference type="AlphaFoldDB" id="A0A165DUH5"/>
<dbReference type="InParanoid" id="A0A165DUH5"/>
<dbReference type="STRING" id="1314781.A0A165DUH5"/>
<dbReference type="GO" id="GO:0004672">
    <property type="term" value="F:protein kinase activity"/>
    <property type="evidence" value="ECO:0007669"/>
    <property type="project" value="InterPro"/>
</dbReference>
<keyword evidence="3" id="KW-1185">Reference proteome</keyword>
<proteinExistence type="predicted"/>
<evidence type="ECO:0000313" key="2">
    <source>
        <dbReference type="EMBL" id="KZV85385.1"/>
    </source>
</evidence>
<dbReference type="Gene3D" id="1.10.510.10">
    <property type="entry name" value="Transferase(Phosphotransferase) domain 1"/>
    <property type="match status" value="1"/>
</dbReference>
<dbReference type="Pfam" id="PF07714">
    <property type="entry name" value="PK_Tyr_Ser-Thr"/>
    <property type="match status" value="1"/>
</dbReference>
<reference evidence="2 3" key="1">
    <citation type="journal article" date="2016" name="Mol. Biol. Evol.">
        <title>Comparative Genomics of Early-Diverging Mushroom-Forming Fungi Provides Insights into the Origins of Lignocellulose Decay Capabilities.</title>
        <authorList>
            <person name="Nagy L.G."/>
            <person name="Riley R."/>
            <person name="Tritt A."/>
            <person name="Adam C."/>
            <person name="Daum C."/>
            <person name="Floudas D."/>
            <person name="Sun H."/>
            <person name="Yadav J.S."/>
            <person name="Pangilinan J."/>
            <person name="Larsson K.H."/>
            <person name="Matsuura K."/>
            <person name="Barry K."/>
            <person name="Labutti K."/>
            <person name="Kuo R."/>
            <person name="Ohm R.A."/>
            <person name="Bhattacharya S.S."/>
            <person name="Shirouzu T."/>
            <person name="Yoshinaga Y."/>
            <person name="Martin F.M."/>
            <person name="Grigoriev I.V."/>
            <person name="Hibbett D.S."/>
        </authorList>
    </citation>
    <scope>NUCLEOTIDE SEQUENCE [LARGE SCALE GENOMIC DNA]</scope>
    <source>
        <strain evidence="2 3">HHB12029</strain>
    </source>
</reference>
<feature type="domain" description="Protein kinase" evidence="1">
    <location>
        <begin position="107"/>
        <end position="447"/>
    </location>
</feature>
<sequence length="447" mass="51432">MARTKEQTRTTPTPRHEQGLDELRALDNEIASLRALLTETPGDESHMRAISKALLRRFFLAGHLLDLRHAVIFMDHLPPPAPDEFTTFDFDPAVDEHTWVQWQPWLESQGYVLPPGDRAGWIPSKALASPSVNEDQVTIKAAKRRARRLSQRFIYATRIADNAPVFLKVCPCEGPDQELLIAAYFSSEGVRDDSRNHCYPLLDLLLAPTRNGKRYFLLVFPMLRRVFEPDPATVRELLTCITELAEGLEFMHEHATAHRDIHYRNIMMDASHLIPSGWDPYLKNRVYPPNSVSRLSEPIKVLSRSRVPVKYHFIDFGLSTKFASMEERGYVTGTMGLNRTLPEQSDTVPYDPFHADIRMFGDMLKDWQTGFLGLGFLDPLIAELRHDEPSLRLTAQEMNARLRLLARTTSVFVLEVPLRRRFRVAGMSYRTSWIKYPVRILSHIFNR</sequence>
<dbReference type="InterPro" id="IPR001245">
    <property type="entry name" value="Ser-Thr/Tyr_kinase_cat_dom"/>
</dbReference>
<accession>A0A165DUH5</accession>
<dbReference type="InterPro" id="IPR000719">
    <property type="entry name" value="Prot_kinase_dom"/>
</dbReference>
<protein>
    <recommendedName>
        <fullName evidence="1">Protein kinase domain-containing protein</fullName>
    </recommendedName>
</protein>
<evidence type="ECO:0000259" key="1">
    <source>
        <dbReference type="PROSITE" id="PS50011"/>
    </source>
</evidence>
<gene>
    <name evidence="2" type="ORF">EXIGLDRAFT_841512</name>
</gene>
<evidence type="ECO:0000313" key="3">
    <source>
        <dbReference type="Proteomes" id="UP000077266"/>
    </source>
</evidence>
<dbReference type="EMBL" id="KV426190">
    <property type="protein sequence ID" value="KZV85385.1"/>
    <property type="molecule type" value="Genomic_DNA"/>
</dbReference>
<name>A0A165DUH5_EXIGL</name>
<organism evidence="2 3">
    <name type="scientific">Exidia glandulosa HHB12029</name>
    <dbReference type="NCBI Taxonomy" id="1314781"/>
    <lineage>
        <taxon>Eukaryota</taxon>
        <taxon>Fungi</taxon>
        <taxon>Dikarya</taxon>
        <taxon>Basidiomycota</taxon>
        <taxon>Agaricomycotina</taxon>
        <taxon>Agaricomycetes</taxon>
        <taxon>Auriculariales</taxon>
        <taxon>Exidiaceae</taxon>
        <taxon>Exidia</taxon>
    </lineage>
</organism>
<dbReference type="InterPro" id="IPR011009">
    <property type="entry name" value="Kinase-like_dom_sf"/>
</dbReference>
<dbReference type="OrthoDB" id="5987198at2759"/>
<dbReference type="GO" id="GO:0005524">
    <property type="term" value="F:ATP binding"/>
    <property type="evidence" value="ECO:0007669"/>
    <property type="project" value="InterPro"/>
</dbReference>
<dbReference type="Proteomes" id="UP000077266">
    <property type="component" value="Unassembled WGS sequence"/>
</dbReference>